<comment type="similarity">
    <text evidence="1">Belongs to the UPF0749 family.</text>
</comment>
<comment type="caution">
    <text evidence="3">The sequence shown here is derived from an EMBL/GenBank/DDBJ whole genome shotgun (WGS) entry which is preliminary data.</text>
</comment>
<dbReference type="InterPro" id="IPR010273">
    <property type="entry name" value="DUF881"/>
</dbReference>
<dbReference type="Pfam" id="PF05949">
    <property type="entry name" value="DUF881"/>
    <property type="match status" value="1"/>
</dbReference>
<dbReference type="PANTHER" id="PTHR37313:SF2">
    <property type="entry name" value="UPF0749 PROTEIN YLXX"/>
    <property type="match status" value="1"/>
</dbReference>
<reference evidence="3" key="1">
    <citation type="submission" date="2020-06" db="EMBL/GenBank/DDBJ databases">
        <title>A novel thermopfilic bacterium from Erzurum, Turkey.</title>
        <authorList>
            <person name="Adiguzel A."/>
            <person name="Ay H."/>
            <person name="Baltaci M.O."/>
        </authorList>
    </citation>
    <scope>NUCLEOTIDE SEQUENCE</scope>
    <source>
        <strain evidence="3">P2</strain>
    </source>
</reference>
<dbReference type="AlphaFoldDB" id="A0A8J8KDK5"/>
<accession>A0A8J8KDK5</accession>
<evidence type="ECO:0000256" key="2">
    <source>
        <dbReference type="SAM" id="Coils"/>
    </source>
</evidence>
<protein>
    <submittedName>
        <fullName evidence="3">DUF881 domain-containing protein</fullName>
    </submittedName>
</protein>
<name>A0A8J8KDK5_9BACI</name>
<evidence type="ECO:0000313" key="4">
    <source>
        <dbReference type="Proteomes" id="UP000625804"/>
    </source>
</evidence>
<evidence type="ECO:0000256" key="1">
    <source>
        <dbReference type="ARBA" id="ARBA00009108"/>
    </source>
</evidence>
<keyword evidence="2" id="KW-0175">Coiled coil</keyword>
<feature type="coiled-coil region" evidence="2">
    <location>
        <begin position="52"/>
        <end position="98"/>
    </location>
</feature>
<dbReference type="RefSeq" id="WP_173729970.1">
    <property type="nucleotide sequence ID" value="NZ_JABTTE010000002.1"/>
</dbReference>
<dbReference type="Gene3D" id="3.30.70.1880">
    <property type="entry name" value="Protein of unknown function DUF881"/>
    <property type="match status" value="1"/>
</dbReference>
<gene>
    <name evidence="3" type="ORF">HR057_03280</name>
</gene>
<dbReference type="Proteomes" id="UP000625804">
    <property type="component" value="Unassembled WGS sequence"/>
</dbReference>
<proteinExistence type="inferred from homology"/>
<dbReference type="EMBL" id="JABTTE010000002">
    <property type="protein sequence ID" value="NSL50785.1"/>
    <property type="molecule type" value="Genomic_DNA"/>
</dbReference>
<sequence>MSNKRKGTLTIITIILGFMLAVQFQTIREPIERDTRDIWEIREDIEHEQRLISELYKEIRAKDEVLRKYEEAAYNKKYEGITKQLEELKEKIGLTEVKGPGIILTIQPSFTQSLIGEPYHSVPPELLIRLVNELFRYKALAVAIDNERIIVTTPIRDVNGQTYINNTPLGPFPIEVKVIAENAEKLHNQMQVSQLVDEFFALESLELTSTLQEEVILPAYDEVIRNTYMKPVESANKGNEMS</sequence>
<evidence type="ECO:0000313" key="3">
    <source>
        <dbReference type="EMBL" id="NSL50785.1"/>
    </source>
</evidence>
<organism evidence="3 4">
    <name type="scientific">Calidifontibacillus erzurumensis</name>
    <dbReference type="NCBI Taxonomy" id="2741433"/>
    <lineage>
        <taxon>Bacteria</taxon>
        <taxon>Bacillati</taxon>
        <taxon>Bacillota</taxon>
        <taxon>Bacilli</taxon>
        <taxon>Bacillales</taxon>
        <taxon>Bacillaceae</taxon>
        <taxon>Calidifontibacillus/Schinkia group</taxon>
        <taxon>Calidifontibacillus</taxon>
    </lineage>
</organism>
<keyword evidence="4" id="KW-1185">Reference proteome</keyword>
<dbReference type="PANTHER" id="PTHR37313">
    <property type="entry name" value="UPF0749 PROTEIN RV1825"/>
    <property type="match status" value="1"/>
</dbReference>